<proteinExistence type="predicted"/>
<name>A0A090SA09_9VIBR</name>
<accession>A0A090SA09</accession>
<dbReference type="PANTHER" id="PTHR38765">
    <property type="entry name" value="DUF484 DOMAIN-CONTAINING PROTEIN"/>
    <property type="match status" value="1"/>
</dbReference>
<dbReference type="InterPro" id="IPR007435">
    <property type="entry name" value="DUF484"/>
</dbReference>
<dbReference type="Proteomes" id="UP000029228">
    <property type="component" value="Unassembled WGS sequence"/>
</dbReference>
<dbReference type="STRING" id="990268.JCM19235_6995"/>
<sequence length="238" mass="27027">MSEFEASHLTAEVVAEYLSDHPDFFKGRESLVESLSLPHQQQGAVSLVGIQLQRQRERIEALEEEITALMSLAARNDKTFYEFMSLQENLLKCHDLQSVISAIKQTAAGLNLRGYLKLIDNDDSADPLSLESWQRFTTNHLNGKDAYLGRLRQADRTMLFTEQQIADGHVPELGSYVVLPLKRKFAQGLLVFSSEDGGHFQPDMDTLFLRHLALVVSYLCEHLDWQVQEEDNVRPSHA</sequence>
<protein>
    <recommendedName>
        <fullName evidence="4">3',5'-cyclic-nucleotide phosphodiesterase</fullName>
    </recommendedName>
</protein>
<dbReference type="PANTHER" id="PTHR38765:SF1">
    <property type="entry name" value="DUF484 DOMAIN-CONTAINING PROTEIN"/>
    <property type="match status" value="1"/>
</dbReference>
<reference evidence="2 3" key="2">
    <citation type="submission" date="2014-09" db="EMBL/GenBank/DDBJ databases">
        <authorList>
            <consortium name="NBRP consortium"/>
            <person name="Sawabe T."/>
            <person name="Meirelles P."/>
            <person name="Nakanishi M."/>
            <person name="Sayaka M."/>
            <person name="Hattori M."/>
            <person name="Ohkuma M."/>
        </authorList>
    </citation>
    <scope>NUCLEOTIDE SEQUENCE [LARGE SCALE GENOMIC DNA]</scope>
    <source>
        <strain evidence="3">JCM19235</strain>
    </source>
</reference>
<gene>
    <name evidence="2" type="ORF">JCM19235_6995</name>
</gene>
<evidence type="ECO:0000313" key="3">
    <source>
        <dbReference type="Proteomes" id="UP000029228"/>
    </source>
</evidence>
<dbReference type="AlphaFoldDB" id="A0A090SA09"/>
<comment type="caution">
    <text evidence="2">The sequence shown here is derived from an EMBL/GenBank/DDBJ whole genome shotgun (WGS) entry which is preliminary data.</text>
</comment>
<organism evidence="2 3">
    <name type="scientific">Vibrio maritimus</name>
    <dbReference type="NCBI Taxonomy" id="990268"/>
    <lineage>
        <taxon>Bacteria</taxon>
        <taxon>Pseudomonadati</taxon>
        <taxon>Pseudomonadota</taxon>
        <taxon>Gammaproteobacteria</taxon>
        <taxon>Vibrionales</taxon>
        <taxon>Vibrionaceae</taxon>
        <taxon>Vibrio</taxon>
    </lineage>
</organism>
<dbReference type="Gene3D" id="3.30.450.40">
    <property type="match status" value="1"/>
</dbReference>
<evidence type="ECO:0000313" key="2">
    <source>
        <dbReference type="EMBL" id="GAL23359.1"/>
    </source>
</evidence>
<dbReference type="OrthoDB" id="8525200at2"/>
<dbReference type="Pfam" id="PF04340">
    <property type="entry name" value="DUF484"/>
    <property type="match status" value="1"/>
</dbReference>
<keyword evidence="3" id="KW-1185">Reference proteome</keyword>
<evidence type="ECO:0008006" key="4">
    <source>
        <dbReference type="Google" id="ProtNLM"/>
    </source>
</evidence>
<feature type="coiled-coil region" evidence="1">
    <location>
        <begin position="45"/>
        <end position="72"/>
    </location>
</feature>
<dbReference type="InterPro" id="IPR029016">
    <property type="entry name" value="GAF-like_dom_sf"/>
</dbReference>
<keyword evidence="1" id="KW-0175">Coiled coil</keyword>
<dbReference type="EMBL" id="BBMR01000021">
    <property type="protein sequence ID" value="GAL23359.1"/>
    <property type="molecule type" value="Genomic_DNA"/>
</dbReference>
<evidence type="ECO:0000256" key="1">
    <source>
        <dbReference type="SAM" id="Coils"/>
    </source>
</evidence>
<reference evidence="2 3" key="1">
    <citation type="submission" date="2014-09" db="EMBL/GenBank/DDBJ databases">
        <title>Vibrio maritimus JCM 19235. (C45) whole genome shotgun sequence.</title>
        <authorList>
            <person name="Sawabe T."/>
            <person name="Meirelles P."/>
            <person name="Nakanishi M."/>
            <person name="Sayaka M."/>
            <person name="Hattori M."/>
            <person name="Ohkuma M."/>
        </authorList>
    </citation>
    <scope>NUCLEOTIDE SEQUENCE [LARGE SCALE GENOMIC DNA]</scope>
    <source>
        <strain evidence="3">JCM19235</strain>
    </source>
</reference>